<protein>
    <submittedName>
        <fullName evidence="1">Uncharacterized protein</fullName>
    </submittedName>
</protein>
<evidence type="ECO:0000313" key="2">
    <source>
        <dbReference type="Proteomes" id="UP000799324"/>
    </source>
</evidence>
<keyword evidence="2" id="KW-1185">Reference proteome</keyword>
<dbReference type="Proteomes" id="UP000799324">
    <property type="component" value="Unassembled WGS sequence"/>
</dbReference>
<organism evidence="1 2">
    <name type="scientific">Lophiostoma macrostomum CBS 122681</name>
    <dbReference type="NCBI Taxonomy" id="1314788"/>
    <lineage>
        <taxon>Eukaryota</taxon>
        <taxon>Fungi</taxon>
        <taxon>Dikarya</taxon>
        <taxon>Ascomycota</taxon>
        <taxon>Pezizomycotina</taxon>
        <taxon>Dothideomycetes</taxon>
        <taxon>Pleosporomycetidae</taxon>
        <taxon>Pleosporales</taxon>
        <taxon>Lophiostomataceae</taxon>
        <taxon>Lophiostoma</taxon>
    </lineage>
</organism>
<dbReference type="EMBL" id="MU004396">
    <property type="protein sequence ID" value="KAF2652692.1"/>
    <property type="molecule type" value="Genomic_DNA"/>
</dbReference>
<reference evidence="1" key="1">
    <citation type="journal article" date="2020" name="Stud. Mycol.">
        <title>101 Dothideomycetes genomes: a test case for predicting lifestyles and emergence of pathogens.</title>
        <authorList>
            <person name="Haridas S."/>
            <person name="Albert R."/>
            <person name="Binder M."/>
            <person name="Bloem J."/>
            <person name="Labutti K."/>
            <person name="Salamov A."/>
            <person name="Andreopoulos B."/>
            <person name="Baker S."/>
            <person name="Barry K."/>
            <person name="Bills G."/>
            <person name="Bluhm B."/>
            <person name="Cannon C."/>
            <person name="Castanera R."/>
            <person name="Culley D."/>
            <person name="Daum C."/>
            <person name="Ezra D."/>
            <person name="Gonzalez J."/>
            <person name="Henrissat B."/>
            <person name="Kuo A."/>
            <person name="Liang C."/>
            <person name="Lipzen A."/>
            <person name="Lutzoni F."/>
            <person name="Magnuson J."/>
            <person name="Mondo S."/>
            <person name="Nolan M."/>
            <person name="Ohm R."/>
            <person name="Pangilinan J."/>
            <person name="Park H.-J."/>
            <person name="Ramirez L."/>
            <person name="Alfaro M."/>
            <person name="Sun H."/>
            <person name="Tritt A."/>
            <person name="Yoshinaga Y."/>
            <person name="Zwiers L.-H."/>
            <person name="Turgeon B."/>
            <person name="Goodwin S."/>
            <person name="Spatafora J."/>
            <person name="Crous P."/>
            <person name="Grigoriev I."/>
        </authorList>
    </citation>
    <scope>NUCLEOTIDE SEQUENCE</scope>
    <source>
        <strain evidence="1">CBS 122681</strain>
    </source>
</reference>
<name>A0A6A6SYP4_9PLEO</name>
<proteinExistence type="predicted"/>
<dbReference type="AlphaFoldDB" id="A0A6A6SYP4"/>
<accession>A0A6A6SYP4</accession>
<evidence type="ECO:0000313" key="1">
    <source>
        <dbReference type="EMBL" id="KAF2652692.1"/>
    </source>
</evidence>
<sequence length="162" mass="18504">MSNGRACELGHPIKNVSGRVTRRLVASFLSVFPRILPDILTYLTLVLLARIEGRAVNLSSEGRAAIPFQSFVRLNNHGYAQRLFRYRTILRFWGSSIDWYTSRNVRECGSCSQEDCNLLSGPWKRTHGWVRISLDTRSTDIVFRLSVTFQFLTLLVLDPVKA</sequence>
<gene>
    <name evidence="1" type="ORF">K491DRAFT_36225</name>
</gene>